<evidence type="ECO:0000256" key="1">
    <source>
        <dbReference type="SAM" id="Coils"/>
    </source>
</evidence>
<reference evidence="3 4" key="1">
    <citation type="submission" date="2019-08" db="EMBL/GenBank/DDBJ databases">
        <title>Whole genome of Aphis craccivora.</title>
        <authorList>
            <person name="Voronova N.V."/>
            <person name="Shulinski R.S."/>
            <person name="Bandarenka Y.V."/>
            <person name="Zhorov D.G."/>
            <person name="Warner D."/>
        </authorList>
    </citation>
    <scope>NUCLEOTIDE SEQUENCE [LARGE SCALE GENOMIC DNA]</scope>
    <source>
        <strain evidence="3">180601</strain>
        <tissue evidence="3">Whole Body</tissue>
    </source>
</reference>
<keyword evidence="1" id="KW-0175">Coiled coil</keyword>
<dbReference type="InterPro" id="IPR052958">
    <property type="entry name" value="IFN-induced_PKR_regulator"/>
</dbReference>
<gene>
    <name evidence="3" type="ORF">FWK35_00024644</name>
</gene>
<dbReference type="PANTHER" id="PTHR46289:SF14">
    <property type="entry name" value="DUF4371 DOMAIN-CONTAINING PROTEIN"/>
    <property type="match status" value="1"/>
</dbReference>
<comment type="caution">
    <text evidence="3">The sequence shown here is derived from an EMBL/GenBank/DDBJ whole genome shotgun (WGS) entry which is preliminary data.</text>
</comment>
<proteinExistence type="predicted"/>
<organism evidence="3 4">
    <name type="scientific">Aphis craccivora</name>
    <name type="common">Cowpea aphid</name>
    <dbReference type="NCBI Taxonomy" id="307492"/>
    <lineage>
        <taxon>Eukaryota</taxon>
        <taxon>Metazoa</taxon>
        <taxon>Ecdysozoa</taxon>
        <taxon>Arthropoda</taxon>
        <taxon>Hexapoda</taxon>
        <taxon>Insecta</taxon>
        <taxon>Pterygota</taxon>
        <taxon>Neoptera</taxon>
        <taxon>Paraneoptera</taxon>
        <taxon>Hemiptera</taxon>
        <taxon>Sternorrhyncha</taxon>
        <taxon>Aphidomorpha</taxon>
        <taxon>Aphidoidea</taxon>
        <taxon>Aphididae</taxon>
        <taxon>Aphidini</taxon>
        <taxon>Aphis</taxon>
        <taxon>Aphis</taxon>
    </lineage>
</organism>
<sequence>MVIDKIFKHTYVLCKSLQRENIDLLEAINLAEDLTNEIQTMRQNTDAVFSVIFKNLEEKSESLDIQICIPRTCKRQINRCNIISKSTEEYFKVSIFIPFLDYFIDQINSCFIEHKLVLKGFKMLFKNELDNNNNDILQLIDFYKDSDNLSEPDIVIAEIKMWKNVLKRIEEDQKPKTVIQFLQLCDEDLFPNIYKLIKILCILPVRTCTSERSFSSLRNLKTYLKNTVSEDRLNGLAICLIFIEMKY</sequence>
<dbReference type="Pfam" id="PF05699">
    <property type="entry name" value="Dimer_Tnp_hAT"/>
    <property type="match status" value="1"/>
</dbReference>
<dbReference type="PANTHER" id="PTHR46289">
    <property type="entry name" value="52 KDA REPRESSOR OF THE INHIBITOR OF THE PROTEIN KINASE-LIKE PROTEIN-RELATED"/>
    <property type="match status" value="1"/>
</dbReference>
<dbReference type="Proteomes" id="UP000478052">
    <property type="component" value="Unassembled WGS sequence"/>
</dbReference>
<evidence type="ECO:0000313" key="3">
    <source>
        <dbReference type="EMBL" id="KAF0722913.1"/>
    </source>
</evidence>
<evidence type="ECO:0000259" key="2">
    <source>
        <dbReference type="Pfam" id="PF05699"/>
    </source>
</evidence>
<feature type="domain" description="HAT C-terminal dimerisation" evidence="2">
    <location>
        <begin position="173"/>
        <end position="241"/>
    </location>
</feature>
<name>A0A6G0W714_APHCR</name>
<dbReference type="OrthoDB" id="6594053at2759"/>
<dbReference type="InterPro" id="IPR012337">
    <property type="entry name" value="RNaseH-like_sf"/>
</dbReference>
<keyword evidence="4" id="KW-1185">Reference proteome</keyword>
<dbReference type="SUPFAM" id="SSF53098">
    <property type="entry name" value="Ribonuclease H-like"/>
    <property type="match status" value="1"/>
</dbReference>
<dbReference type="EMBL" id="VUJU01009019">
    <property type="protein sequence ID" value="KAF0722913.1"/>
    <property type="molecule type" value="Genomic_DNA"/>
</dbReference>
<accession>A0A6G0W714</accession>
<dbReference type="GO" id="GO:0046983">
    <property type="term" value="F:protein dimerization activity"/>
    <property type="evidence" value="ECO:0007669"/>
    <property type="project" value="InterPro"/>
</dbReference>
<feature type="coiled-coil region" evidence="1">
    <location>
        <begin position="14"/>
        <end position="44"/>
    </location>
</feature>
<dbReference type="AlphaFoldDB" id="A0A6G0W714"/>
<evidence type="ECO:0000313" key="4">
    <source>
        <dbReference type="Proteomes" id="UP000478052"/>
    </source>
</evidence>
<dbReference type="InterPro" id="IPR008906">
    <property type="entry name" value="HATC_C_dom"/>
</dbReference>
<protein>
    <submittedName>
        <fullName evidence="3">52 kDa repressor of the inhibitor of the protein kinase-like</fullName>
    </submittedName>
</protein>